<evidence type="ECO:0000313" key="2">
    <source>
        <dbReference type="EnsemblMetazoa" id="AMAM003742-PA"/>
    </source>
</evidence>
<proteinExistence type="predicted"/>
<dbReference type="Proteomes" id="UP000075901">
    <property type="component" value="Unassembled WGS sequence"/>
</dbReference>
<name>A0A182SC05_9DIPT</name>
<protein>
    <submittedName>
        <fullName evidence="2">Uncharacterized protein</fullName>
    </submittedName>
</protein>
<feature type="compositionally biased region" description="Basic and acidic residues" evidence="1">
    <location>
        <begin position="1"/>
        <end position="12"/>
    </location>
</feature>
<organism evidence="2 3">
    <name type="scientific">Anopheles maculatus</name>
    <dbReference type="NCBI Taxonomy" id="74869"/>
    <lineage>
        <taxon>Eukaryota</taxon>
        <taxon>Metazoa</taxon>
        <taxon>Ecdysozoa</taxon>
        <taxon>Arthropoda</taxon>
        <taxon>Hexapoda</taxon>
        <taxon>Insecta</taxon>
        <taxon>Pterygota</taxon>
        <taxon>Neoptera</taxon>
        <taxon>Endopterygota</taxon>
        <taxon>Diptera</taxon>
        <taxon>Nematocera</taxon>
        <taxon>Culicoidea</taxon>
        <taxon>Culicidae</taxon>
        <taxon>Anophelinae</taxon>
        <taxon>Anopheles</taxon>
        <taxon>Anopheles maculatus group</taxon>
    </lineage>
</organism>
<accession>A0A182SC05</accession>
<dbReference type="AlphaFoldDB" id="A0A182SC05"/>
<feature type="region of interest" description="Disordered" evidence="1">
    <location>
        <begin position="1"/>
        <end position="51"/>
    </location>
</feature>
<keyword evidence="3" id="KW-1185">Reference proteome</keyword>
<dbReference type="EnsemblMetazoa" id="AMAM003742-RA">
    <property type="protein sequence ID" value="AMAM003742-PA"/>
    <property type="gene ID" value="AMAM003742"/>
</dbReference>
<sequence length="127" mass="14293">MLKTDSEFDKIPDSTPEFRSTPIESGVLRSNPEYPDPEYPESNPDSDRSDPELIRQLLESDRSDSGVCFILPNTTLYFQQELNIKLEKGKLIVPIGNICFLCITAGTHHHYRLPPSSSTSRGDFCTS</sequence>
<reference evidence="3" key="1">
    <citation type="submission" date="2013-09" db="EMBL/GenBank/DDBJ databases">
        <title>The Genome Sequence of Anopheles maculatus species B.</title>
        <authorList>
            <consortium name="The Broad Institute Genomics Platform"/>
            <person name="Neafsey D.E."/>
            <person name="Besansky N."/>
            <person name="Howell P."/>
            <person name="Walton C."/>
            <person name="Young S.K."/>
            <person name="Zeng Q."/>
            <person name="Gargeya S."/>
            <person name="Fitzgerald M."/>
            <person name="Haas B."/>
            <person name="Abouelleil A."/>
            <person name="Allen A.W."/>
            <person name="Alvarado L."/>
            <person name="Arachchi H.M."/>
            <person name="Berlin A.M."/>
            <person name="Chapman S.B."/>
            <person name="Gainer-Dewar J."/>
            <person name="Goldberg J."/>
            <person name="Griggs A."/>
            <person name="Gujja S."/>
            <person name="Hansen M."/>
            <person name="Howarth C."/>
            <person name="Imamovic A."/>
            <person name="Ireland A."/>
            <person name="Larimer J."/>
            <person name="McCowan C."/>
            <person name="Murphy C."/>
            <person name="Pearson M."/>
            <person name="Poon T.W."/>
            <person name="Priest M."/>
            <person name="Roberts A."/>
            <person name="Saif S."/>
            <person name="Shea T."/>
            <person name="Sisk P."/>
            <person name="Sykes S."/>
            <person name="Wortman J."/>
            <person name="Nusbaum C."/>
            <person name="Birren B."/>
        </authorList>
    </citation>
    <scope>NUCLEOTIDE SEQUENCE [LARGE SCALE GENOMIC DNA]</scope>
    <source>
        <strain evidence="3">maculatus3</strain>
    </source>
</reference>
<dbReference type="VEuPathDB" id="VectorBase:AMAM003742"/>
<reference evidence="2" key="2">
    <citation type="submission" date="2020-05" db="UniProtKB">
        <authorList>
            <consortium name="EnsemblMetazoa"/>
        </authorList>
    </citation>
    <scope>IDENTIFICATION</scope>
    <source>
        <strain evidence="2">maculatus3</strain>
    </source>
</reference>
<evidence type="ECO:0000313" key="3">
    <source>
        <dbReference type="Proteomes" id="UP000075901"/>
    </source>
</evidence>
<evidence type="ECO:0000256" key="1">
    <source>
        <dbReference type="SAM" id="MobiDB-lite"/>
    </source>
</evidence>